<dbReference type="GeneID" id="7170444"/>
<sequence length="140" mass="16507">MMDENKPGNGKIRIRATREILEKLNSILHEFLPSIYSYNNLIKGEKYYLKPVHIVSRKLPSGSAVKYYYYGRYWYKIEKNNKSIKWIYLGKEKPSPNLPDPPKNPLEGLVVKKIDDGNMVELVIASEELFRKLYDKLFQH</sequence>
<protein>
    <submittedName>
        <fullName evidence="1">Uncharacterized protein</fullName>
    </submittedName>
</protein>
<gene>
    <name evidence="1" type="ordered locus">DKAM_0130</name>
</gene>
<dbReference type="RefSeq" id="WP_012607801.1">
    <property type="nucleotide sequence ID" value="NC_011766.1"/>
</dbReference>
<accession>B8D346</accession>
<proteinExistence type="predicted"/>
<dbReference type="eggNOG" id="arCOG05941">
    <property type="taxonomic scope" value="Archaea"/>
</dbReference>
<dbReference type="STRING" id="490899.DKAM_0130"/>
<dbReference type="HOGENOM" id="CLU_143937_0_0_2"/>
<organism evidence="1 2">
    <name type="scientific">Desulfurococcus amylolyticus (strain DSM 18924 / JCM 16383 / VKM B-2413 / 1221n)</name>
    <name type="common">Desulfurococcus kamchatkensis</name>
    <dbReference type="NCBI Taxonomy" id="490899"/>
    <lineage>
        <taxon>Archaea</taxon>
        <taxon>Thermoproteota</taxon>
        <taxon>Thermoprotei</taxon>
        <taxon>Desulfurococcales</taxon>
        <taxon>Desulfurococcaceae</taxon>
        <taxon>Desulfurococcus</taxon>
    </lineage>
</organism>
<dbReference type="Proteomes" id="UP000006903">
    <property type="component" value="Chromosome"/>
</dbReference>
<dbReference type="AlphaFoldDB" id="B8D346"/>
<dbReference type="KEGG" id="dka:DKAM_0130"/>
<dbReference type="EMBL" id="CP001140">
    <property type="protein sequence ID" value="ACL10459.1"/>
    <property type="molecule type" value="Genomic_DNA"/>
</dbReference>
<reference evidence="1 2" key="1">
    <citation type="journal article" date="2009" name="J. Bacteriol.">
        <title>Complete genome sequence of the anaerobic, protein-degrading hyperthermophilic crenarchaeon Desulfurococcus kamchatkensis.</title>
        <authorList>
            <person name="Ravin N.V."/>
            <person name="Mardanov A.V."/>
            <person name="Beletsky A.V."/>
            <person name="Kublanov I.V."/>
            <person name="Kolganova T.V."/>
            <person name="Lebedinsky A.V."/>
            <person name="Chernyh N.A."/>
            <person name="Bonch-Osmolovskaya E.A."/>
            <person name="Skryabin K.G."/>
        </authorList>
    </citation>
    <scope>NUCLEOTIDE SEQUENCE [LARGE SCALE GENOMIC DNA]</scope>
    <source>
        <strain evidence="2">DSM 18924 / JCM 16383 / VKM B-2413 / 1221n</strain>
    </source>
</reference>
<evidence type="ECO:0000313" key="1">
    <source>
        <dbReference type="EMBL" id="ACL10459.1"/>
    </source>
</evidence>
<evidence type="ECO:0000313" key="2">
    <source>
        <dbReference type="Proteomes" id="UP000006903"/>
    </source>
</evidence>
<name>B8D346_DESA1</name>